<dbReference type="Proteomes" id="UP001185254">
    <property type="component" value="Unassembled WGS sequence"/>
</dbReference>
<dbReference type="NCBIfam" id="NF001453">
    <property type="entry name" value="PRK00312.1"/>
    <property type="match status" value="1"/>
</dbReference>
<keyword evidence="4 7" id="KW-0489">Methyltransferase</keyword>
<dbReference type="PANTHER" id="PTHR11579:SF0">
    <property type="entry name" value="PROTEIN-L-ISOASPARTATE(D-ASPARTATE) O-METHYLTRANSFERASE"/>
    <property type="match status" value="1"/>
</dbReference>
<feature type="compositionally biased region" description="Gly residues" evidence="8">
    <location>
        <begin position="226"/>
        <end position="241"/>
    </location>
</feature>
<keyword evidence="3 7" id="KW-0963">Cytoplasm</keyword>
<dbReference type="GO" id="GO:0004719">
    <property type="term" value="F:protein-L-isoaspartate (D-aspartate) O-methyltransferase activity"/>
    <property type="evidence" value="ECO:0007669"/>
    <property type="project" value="UniProtKB-EC"/>
</dbReference>
<evidence type="ECO:0000256" key="1">
    <source>
        <dbReference type="ARBA" id="ARBA00004496"/>
    </source>
</evidence>
<keyword evidence="6 7" id="KW-0949">S-adenosyl-L-methionine</keyword>
<feature type="active site" evidence="7">
    <location>
        <position position="62"/>
    </location>
</feature>
<accession>A0ABU1L3X9</accession>
<organism evidence="9 10">
    <name type="scientific">Paraburkholderia caledonica</name>
    <dbReference type="NCBI Taxonomy" id="134536"/>
    <lineage>
        <taxon>Bacteria</taxon>
        <taxon>Pseudomonadati</taxon>
        <taxon>Pseudomonadota</taxon>
        <taxon>Betaproteobacteria</taxon>
        <taxon>Burkholderiales</taxon>
        <taxon>Burkholderiaceae</taxon>
        <taxon>Paraburkholderia</taxon>
    </lineage>
</organism>
<proteinExistence type="inferred from homology"/>
<dbReference type="Pfam" id="PF01135">
    <property type="entry name" value="PCMT"/>
    <property type="match status" value="1"/>
</dbReference>
<dbReference type="NCBIfam" id="TIGR00080">
    <property type="entry name" value="pimt"/>
    <property type="match status" value="1"/>
</dbReference>
<dbReference type="EC" id="2.1.1.77" evidence="7"/>
<protein>
    <recommendedName>
        <fullName evidence="7">Protein-L-isoaspartate O-methyltransferase</fullName>
        <ecNumber evidence="7">2.1.1.77</ecNumber>
    </recommendedName>
    <alternativeName>
        <fullName evidence="7">L-isoaspartyl protein carboxyl methyltransferase</fullName>
    </alternativeName>
    <alternativeName>
        <fullName evidence="7">Protein L-isoaspartyl methyltransferase</fullName>
    </alternativeName>
    <alternativeName>
        <fullName evidence="7">Protein-beta-aspartate methyltransferase</fullName>
        <shortName evidence="7">PIMT</shortName>
    </alternativeName>
</protein>
<keyword evidence="5 7" id="KW-0808">Transferase</keyword>
<name>A0ABU1L3X9_9BURK</name>
<evidence type="ECO:0000313" key="9">
    <source>
        <dbReference type="EMBL" id="MDR6377926.1"/>
    </source>
</evidence>
<evidence type="ECO:0000256" key="4">
    <source>
        <dbReference type="ARBA" id="ARBA00022603"/>
    </source>
</evidence>
<dbReference type="EMBL" id="JAVDQN010000004">
    <property type="protein sequence ID" value="MDR6377926.1"/>
    <property type="molecule type" value="Genomic_DNA"/>
</dbReference>
<comment type="subcellular location">
    <subcellularLocation>
        <location evidence="1 7">Cytoplasm</location>
    </subcellularLocation>
</comment>
<dbReference type="Gene3D" id="3.40.50.150">
    <property type="entry name" value="Vaccinia Virus protein VP39"/>
    <property type="match status" value="1"/>
</dbReference>
<evidence type="ECO:0000256" key="3">
    <source>
        <dbReference type="ARBA" id="ARBA00022490"/>
    </source>
</evidence>
<evidence type="ECO:0000256" key="5">
    <source>
        <dbReference type="ARBA" id="ARBA00022679"/>
    </source>
</evidence>
<dbReference type="InterPro" id="IPR029063">
    <property type="entry name" value="SAM-dependent_MTases_sf"/>
</dbReference>
<evidence type="ECO:0000256" key="7">
    <source>
        <dbReference type="HAMAP-Rule" id="MF_00090"/>
    </source>
</evidence>
<evidence type="ECO:0000313" key="10">
    <source>
        <dbReference type="Proteomes" id="UP001185254"/>
    </source>
</evidence>
<evidence type="ECO:0000256" key="8">
    <source>
        <dbReference type="SAM" id="MobiDB-lite"/>
    </source>
</evidence>
<dbReference type="InterPro" id="IPR000682">
    <property type="entry name" value="PCMT"/>
</dbReference>
<feature type="region of interest" description="Disordered" evidence="8">
    <location>
        <begin position="222"/>
        <end position="257"/>
    </location>
</feature>
<dbReference type="CDD" id="cd02440">
    <property type="entry name" value="AdoMet_MTases"/>
    <property type="match status" value="1"/>
</dbReference>
<comment type="similarity">
    <text evidence="2 7">Belongs to the methyltransferase superfamily. L-isoaspartyl/D-aspartyl protein methyltransferase family.</text>
</comment>
<comment type="caution">
    <text evidence="9">The sequence shown here is derived from an EMBL/GenBank/DDBJ whole genome shotgun (WGS) entry which is preliminary data.</text>
</comment>
<dbReference type="RefSeq" id="WP_131318921.1">
    <property type="nucleotide sequence ID" value="NZ_JAVDQN010000004.1"/>
</dbReference>
<evidence type="ECO:0000256" key="2">
    <source>
        <dbReference type="ARBA" id="ARBA00005369"/>
    </source>
</evidence>
<dbReference type="HAMAP" id="MF_00090">
    <property type="entry name" value="PIMT"/>
    <property type="match status" value="1"/>
</dbReference>
<dbReference type="GO" id="GO:0032259">
    <property type="term" value="P:methylation"/>
    <property type="evidence" value="ECO:0007669"/>
    <property type="project" value="UniProtKB-KW"/>
</dbReference>
<keyword evidence="10" id="KW-1185">Reference proteome</keyword>
<dbReference type="PANTHER" id="PTHR11579">
    <property type="entry name" value="PROTEIN-L-ISOASPARTATE O-METHYLTRANSFERASE"/>
    <property type="match status" value="1"/>
</dbReference>
<gene>
    <name evidence="7" type="primary">pcm</name>
    <name evidence="9" type="ORF">J2776_004646</name>
</gene>
<comment type="catalytic activity">
    <reaction evidence="7">
        <text>[protein]-L-isoaspartate + S-adenosyl-L-methionine = [protein]-L-isoaspartate alpha-methyl ester + S-adenosyl-L-homocysteine</text>
        <dbReference type="Rhea" id="RHEA:12705"/>
        <dbReference type="Rhea" id="RHEA-COMP:12143"/>
        <dbReference type="Rhea" id="RHEA-COMP:12144"/>
        <dbReference type="ChEBI" id="CHEBI:57856"/>
        <dbReference type="ChEBI" id="CHEBI:59789"/>
        <dbReference type="ChEBI" id="CHEBI:90596"/>
        <dbReference type="ChEBI" id="CHEBI:90598"/>
        <dbReference type="EC" id="2.1.1.77"/>
    </reaction>
</comment>
<evidence type="ECO:0000256" key="6">
    <source>
        <dbReference type="ARBA" id="ARBA00022691"/>
    </source>
</evidence>
<reference evidence="9 10" key="1">
    <citation type="submission" date="2023-07" db="EMBL/GenBank/DDBJ databases">
        <title>Sorghum-associated microbial communities from plants grown in Nebraska, USA.</title>
        <authorList>
            <person name="Schachtman D."/>
        </authorList>
    </citation>
    <scope>NUCLEOTIDE SEQUENCE [LARGE SCALE GENOMIC DNA]</scope>
    <source>
        <strain evidence="9 10">DS1039</strain>
    </source>
</reference>
<sequence>MTDFNEARERMVERQIVRRGIRDPQVLAAMRVVPREAFVPDYVRDLAYEDRPLPIGNEQTISQPAIVATMIEAAELQPGDIVLDVGTGSGYAAAVAAAIAAHVYSIERHAELVATARDILARLNISNVTVHLGDATTGLAEHAPYDAIIAAAGGPHIPAAWRNQLAIGGRIVMPVGRELHYQRLVKLVRRGEDDYRSSSLGEVSFVPLVGADAWPGPDAAQCDAGGTVGTMDTGGTGGTGGADDRRPCPMSAGAHASRHRLLAVA</sequence>
<dbReference type="SUPFAM" id="SSF53335">
    <property type="entry name" value="S-adenosyl-L-methionine-dependent methyltransferases"/>
    <property type="match status" value="1"/>
</dbReference>
<comment type="function">
    <text evidence="7">Catalyzes the methyl esterification of L-isoaspartyl residues in peptides and proteins that result from spontaneous decomposition of normal L-aspartyl and L-asparaginyl residues. It plays a role in the repair and/or degradation of damaged proteins.</text>
</comment>